<dbReference type="SUPFAM" id="SSF110296">
    <property type="entry name" value="Oligoxyloglucan reducing end-specific cellobiohydrolase"/>
    <property type="match status" value="1"/>
</dbReference>
<organism evidence="2 3">
    <name type="scientific">Limnochorda pilosa</name>
    <dbReference type="NCBI Taxonomy" id="1555112"/>
    <lineage>
        <taxon>Bacteria</taxon>
        <taxon>Bacillati</taxon>
        <taxon>Bacillota</taxon>
        <taxon>Limnochordia</taxon>
        <taxon>Limnochordales</taxon>
        <taxon>Limnochordaceae</taxon>
        <taxon>Limnochorda</taxon>
    </lineage>
</organism>
<evidence type="ECO:0000256" key="1">
    <source>
        <dbReference type="SAM" id="MobiDB-lite"/>
    </source>
</evidence>
<dbReference type="OrthoDB" id="9773411at2"/>
<dbReference type="STRING" id="1555112.LIP_2860"/>
<gene>
    <name evidence="2" type="ORF">LIP_2860</name>
</gene>
<dbReference type="Gene3D" id="2.130.10.10">
    <property type="entry name" value="YVTN repeat-like/Quinoprotein amine dehydrogenase"/>
    <property type="match status" value="1"/>
</dbReference>
<dbReference type="EMBL" id="AP014924">
    <property type="protein sequence ID" value="BAS28689.1"/>
    <property type="molecule type" value="Genomic_DNA"/>
</dbReference>
<proteinExistence type="predicted"/>
<name>A0A0K2SPF6_LIMPI</name>
<dbReference type="Proteomes" id="UP000065807">
    <property type="component" value="Chromosome"/>
</dbReference>
<keyword evidence="3" id="KW-1185">Reference proteome</keyword>
<dbReference type="InterPro" id="IPR015943">
    <property type="entry name" value="WD40/YVTN_repeat-like_dom_sf"/>
</dbReference>
<accession>A0A0K2SPF6</accession>
<evidence type="ECO:0000313" key="2">
    <source>
        <dbReference type="EMBL" id="BAS28689.1"/>
    </source>
</evidence>
<feature type="region of interest" description="Disordered" evidence="1">
    <location>
        <begin position="1141"/>
        <end position="1164"/>
    </location>
</feature>
<dbReference type="RefSeq" id="WP_068139404.1">
    <property type="nucleotide sequence ID" value="NZ_AP014924.1"/>
</dbReference>
<protein>
    <submittedName>
        <fullName evidence="2">Uncharacterized protein</fullName>
    </submittedName>
</protein>
<reference evidence="3" key="1">
    <citation type="submission" date="2015-07" db="EMBL/GenBank/DDBJ databases">
        <title>Complete genome sequence and phylogenetic analysis of Limnochorda pilosa.</title>
        <authorList>
            <person name="Watanabe M."/>
            <person name="Kojima H."/>
            <person name="Fukui M."/>
        </authorList>
    </citation>
    <scope>NUCLEOTIDE SEQUENCE [LARGE SCALE GENOMIC DNA]</scope>
    <source>
        <strain evidence="3">HC45</strain>
    </source>
</reference>
<feature type="region of interest" description="Disordered" evidence="1">
    <location>
        <begin position="976"/>
        <end position="1000"/>
    </location>
</feature>
<evidence type="ECO:0000313" key="3">
    <source>
        <dbReference type="Proteomes" id="UP000065807"/>
    </source>
</evidence>
<dbReference type="KEGG" id="lpil:LIP_2860"/>
<sequence>MSRPPAGETASETAFRRVAVLLLLLALVVAPPSASAQSLRISGDATWSLSAGFSDPEGLDGTDYSLGVPEISQRLRLKLSGEVVAGLAIEADLDNLQSDNLQLLSLTFTRDDWTARFGDFRFQPENPSTASSLSLKGVAAEGPLGPATVGLTFARAQGIPAVKEFTGQSGSDTVRYLRDGPYAPTRVGGHLEASLEGAFFFDLGLPFDPDFVDAFIVWVDGEPEGGRSLADVLTANDLGDLARPKEGTPPLGVLEAGQAVLLDRGAYLTPPAGQDLLILAREPRQILRDQLQELIRLYNHINDLEGDQRLTYPYSPGTASDEAMLEEIYRYDTQVAVGSGSPDSTPQDFDLGQRRRYYDLGHRELDPESVKVTVVKAGQRLDPAAVGLDVAIHYDEGILELPGGPASILDELNAIEVSYRYRVESNIYTLGLSLAVDSERVFLNGRRLARNVDYTIDYEAGILIVLVPVGPEDTLRVEYETFRGGLGGGGDYQRNFYGGRVGFEMRPGWTLGLDLLRGADVPVPAEDAATLGTMPNTQTVAGLRSRFLNDLWDVDLQVARSHDQFPFDDNQKPHQPNQVTALAGSDPSGTTPFLAAGHQNGLSVLASDTGTEWHHYGIGQGPAGVPVHGIAVAEGWWFLATGGGLTAVDVTEGLPAALDSVANWQRYYENDGLPSNDVRAVAIDNETVWVGTADGLVSAPRDSFPGTKDDPVPWTAHDPGVGPEITAIAVDPGGAVYVAGAGGLARAPEGNAFETLRSGERFESIAVPPGGSGLPVYAGGPEGLYYLPQAGGGDLLRVPDVSGTRALAYWGSNLWIATDDGLYVVQDPEANPRQATPAGLEGTPLTSIGIGPNPDDPPTQALWIGTGRQPGGDTAFWTVTAPADPPPSPITFDEASIDPEDQYRYQDLAASEHTAEGWKGSLAVARRFDWGRLYLNALRQEADFLPLGSTERQDLFAWEAGARWDASDRLSLALSHRQEDRTPMPRPAGDEAGGSTPETPYRLWTERASLTWRLGPELELAYQTTRRDDLDAPGDDSQEDRYSATVREGFLDDRLTLGAGLEQVVLRHWTDPAQSYRAQNLLGELDARFWESLTLRVRYRRPLRVKGPEERPAQLSETVSYGLAWNGGVGPVRLRASYDDERSQDQVPQARGVHTQRASTRADTSPFRAGPFALTPNLFASWRDLSGWYLLDQVRTEAGGGMDVGWSALRLGSTVSTARTDYSKTGKRDDELRYGLTARWEAWPQLTPSLEWRRTDRVASLPGVQPQSSKEGRARAILQWRPLSGLSATTSVTRTDREDRTGKSYRSGLENRVSYALSATTSLGGLVELAQGTATDLSVLPDQAPPLEQHVKVELSGDHRFSERWSAEVLAGGVWGEKDQDPFTSYYTRLSARLTF</sequence>
<reference evidence="3" key="2">
    <citation type="journal article" date="2016" name="Int. J. Syst. Evol. Microbiol.">
        <title>Complete genome sequence and cell structure of Limnochorda pilosa, a Gram-negative spore-former within the phylum Firmicutes.</title>
        <authorList>
            <person name="Watanabe M."/>
            <person name="Kojima H."/>
            <person name="Fukui M."/>
        </authorList>
    </citation>
    <scope>NUCLEOTIDE SEQUENCE [LARGE SCALE GENOMIC DNA]</scope>
    <source>
        <strain evidence="3">HC45</strain>
    </source>
</reference>